<dbReference type="STRING" id="28743.ENSCVAP00000024855"/>
<name>A0A3Q2GFS1_CYPVA</name>
<evidence type="ECO:0000256" key="1">
    <source>
        <dbReference type="ARBA" id="ARBA00004514"/>
    </source>
</evidence>
<dbReference type="Proteomes" id="UP000265020">
    <property type="component" value="Unassembled WGS sequence"/>
</dbReference>
<sequence>QHSSDPKSQSAWVQLAQTSHEGFGHYFSRTGSRTIVAGLLKALLEGCVFKGDLRSEAGRFECSVSGLRWFCQEKVAFRYRFCSWDGHMERMESRGYRPAGPLMDITVSTGTMLEVQLPHWVYIASVAAVFAEDVPELLDNFAVLHVTDYGDVLEKVAQVTETHVTLTEPAFSLLGCLLNIFFSPRINCCNTLIYYQPNKPFLKLHVYLILPDPALKQVLIYFIIKSFIYQQFYIIWRSNLSQLKSLH</sequence>
<dbReference type="PANTHER" id="PTHR46985:SF2">
    <property type="entry name" value="APOPTOSIS-ASSOCIATED SPECK-LIKE PROTEIN CONTAINING A CARD"/>
    <property type="match status" value="1"/>
</dbReference>
<keyword evidence="7" id="KW-1185">Reference proteome</keyword>
<evidence type="ECO:0000256" key="3">
    <source>
        <dbReference type="ARBA" id="ARBA00022588"/>
    </source>
</evidence>
<dbReference type="Pfam" id="PF13553">
    <property type="entry name" value="FIIND"/>
    <property type="match status" value="1"/>
</dbReference>
<evidence type="ECO:0000256" key="4">
    <source>
        <dbReference type="ARBA" id="ARBA00022859"/>
    </source>
</evidence>
<dbReference type="AlphaFoldDB" id="A0A3Q2GFS1"/>
<keyword evidence="4" id="KW-0391">Immunity</keyword>
<dbReference type="GeneTree" id="ENSGT01100000263761"/>
<feature type="domain" description="FIIND" evidence="5">
    <location>
        <begin position="26"/>
        <end position="247"/>
    </location>
</feature>
<reference evidence="6" key="1">
    <citation type="submission" date="2025-08" db="UniProtKB">
        <authorList>
            <consortium name="Ensembl"/>
        </authorList>
    </citation>
    <scope>IDENTIFICATION</scope>
</reference>
<protein>
    <recommendedName>
        <fullName evidence="5">FIIND domain-containing protein</fullName>
    </recommendedName>
</protein>
<evidence type="ECO:0000256" key="2">
    <source>
        <dbReference type="ARBA" id="ARBA00022490"/>
    </source>
</evidence>
<reference evidence="6" key="2">
    <citation type="submission" date="2025-09" db="UniProtKB">
        <authorList>
            <consortium name="Ensembl"/>
        </authorList>
    </citation>
    <scope>IDENTIFICATION</scope>
</reference>
<dbReference type="GO" id="GO:0045087">
    <property type="term" value="P:innate immune response"/>
    <property type="evidence" value="ECO:0007669"/>
    <property type="project" value="UniProtKB-KW"/>
</dbReference>
<evidence type="ECO:0000313" key="7">
    <source>
        <dbReference type="Proteomes" id="UP000265020"/>
    </source>
</evidence>
<accession>A0A3Q2GFS1</accession>
<dbReference type="InterPro" id="IPR025307">
    <property type="entry name" value="FIIND_dom"/>
</dbReference>
<keyword evidence="2" id="KW-0963">Cytoplasm</keyword>
<dbReference type="Ensembl" id="ENSCVAT00000003117.1">
    <property type="protein sequence ID" value="ENSCVAP00000024855.1"/>
    <property type="gene ID" value="ENSCVAG00000009210.1"/>
</dbReference>
<organism evidence="6 7">
    <name type="scientific">Cyprinodon variegatus</name>
    <name type="common">Sheepshead minnow</name>
    <dbReference type="NCBI Taxonomy" id="28743"/>
    <lineage>
        <taxon>Eukaryota</taxon>
        <taxon>Metazoa</taxon>
        <taxon>Chordata</taxon>
        <taxon>Craniata</taxon>
        <taxon>Vertebrata</taxon>
        <taxon>Euteleostomi</taxon>
        <taxon>Actinopterygii</taxon>
        <taxon>Neopterygii</taxon>
        <taxon>Teleostei</taxon>
        <taxon>Neoteleostei</taxon>
        <taxon>Acanthomorphata</taxon>
        <taxon>Ovalentaria</taxon>
        <taxon>Atherinomorphae</taxon>
        <taxon>Cyprinodontiformes</taxon>
        <taxon>Cyprinodontidae</taxon>
        <taxon>Cyprinodon</taxon>
    </lineage>
</organism>
<keyword evidence="3" id="KW-0399">Innate immunity</keyword>
<dbReference type="OMA" id="RINCCNT"/>
<dbReference type="GO" id="GO:0005829">
    <property type="term" value="C:cytosol"/>
    <property type="evidence" value="ECO:0007669"/>
    <property type="project" value="UniProtKB-SubCell"/>
</dbReference>
<dbReference type="InterPro" id="IPR051249">
    <property type="entry name" value="NLRP_Inflammasome"/>
</dbReference>
<comment type="subcellular location">
    <subcellularLocation>
        <location evidence="1">Cytoplasm</location>
        <location evidence="1">Cytosol</location>
    </subcellularLocation>
</comment>
<dbReference type="PANTHER" id="PTHR46985">
    <property type="entry name" value="NACHT, LRR AND PYD DOMAINS-CONTAINING PROTEIN 1"/>
    <property type="match status" value="1"/>
</dbReference>
<evidence type="ECO:0000259" key="5">
    <source>
        <dbReference type="PROSITE" id="PS51830"/>
    </source>
</evidence>
<dbReference type="PROSITE" id="PS51830">
    <property type="entry name" value="FIIND"/>
    <property type="match status" value="1"/>
</dbReference>
<evidence type="ECO:0000313" key="6">
    <source>
        <dbReference type="Ensembl" id="ENSCVAP00000024855.1"/>
    </source>
</evidence>
<proteinExistence type="predicted"/>